<dbReference type="HAMAP" id="MF_00902">
    <property type="entry name" value="TatC"/>
    <property type="match status" value="1"/>
</dbReference>
<keyword evidence="2 5" id="KW-0812">Transmembrane</keyword>
<keyword evidence="3 5" id="KW-1133">Transmembrane helix</keyword>
<dbReference type="Pfam" id="PF00902">
    <property type="entry name" value="TatC"/>
    <property type="match status" value="1"/>
</dbReference>
<keyword evidence="7" id="KW-1185">Reference proteome</keyword>
<evidence type="ECO:0000256" key="4">
    <source>
        <dbReference type="ARBA" id="ARBA00023136"/>
    </source>
</evidence>
<organism evidence="6 7">
    <name type="scientific">Curvibacter microcysteis</name>
    <dbReference type="NCBI Taxonomy" id="3026419"/>
    <lineage>
        <taxon>Bacteria</taxon>
        <taxon>Pseudomonadati</taxon>
        <taxon>Pseudomonadota</taxon>
        <taxon>Betaproteobacteria</taxon>
        <taxon>Burkholderiales</taxon>
        <taxon>Comamonadaceae</taxon>
        <taxon>Curvibacter</taxon>
    </lineage>
</organism>
<comment type="subcellular location">
    <subcellularLocation>
        <location evidence="5">Cell membrane</location>
        <topology evidence="5">Multi-pass membrane protein</topology>
    </subcellularLocation>
    <subcellularLocation>
        <location evidence="1">Membrane</location>
        <topology evidence="1">Multi-pass membrane protein</topology>
    </subcellularLocation>
</comment>
<keyword evidence="5" id="KW-0813">Transport</keyword>
<dbReference type="InterPro" id="IPR002033">
    <property type="entry name" value="TatC"/>
</dbReference>
<reference evidence="6 7" key="1">
    <citation type="submission" date="2023-02" db="EMBL/GenBank/DDBJ databases">
        <title>Bacterial whole genome sequence for Curvibacter sp. HBC28.</title>
        <authorList>
            <person name="Le V."/>
            <person name="Ko S.-R."/>
            <person name="Ahn C.-Y."/>
            <person name="Oh H.-M."/>
        </authorList>
    </citation>
    <scope>NUCLEOTIDE SEQUENCE [LARGE SCALE GENOMIC DNA]</scope>
    <source>
        <strain evidence="6 7">HBC28</strain>
    </source>
</reference>
<sequence length="265" mass="28567">MSDSPKQDDELAGTEQPFVQHLMELRDRLVKALISVGAVALLLSFYPGPGELYDLLAAPLIAYLPKGATLIATNVVSPFVVPIKILFMTAFLIALPFVLYQVWAFVAPGLYSHEKKLVLPLVVSSTVLFMVGVAFCYFFVFGKVFSFIQSFAPKSITAAPDIEEYLNFVLGMFLAFGLAFEVPVAVILLVRMGIVTTAQLRQYRGYFWVAAAVGTALVTPPDAGSMLILLGVVGGLYEVGILAAQAFVRSTTKPTDDNSADTPGA</sequence>
<dbReference type="PANTHER" id="PTHR30371">
    <property type="entry name" value="SEC-INDEPENDENT PROTEIN TRANSLOCASE PROTEIN TATC"/>
    <property type="match status" value="1"/>
</dbReference>
<comment type="subunit">
    <text evidence="5">The Tat system comprises two distinct complexes: a TatABC complex, containing multiple copies of TatA, TatB and TatC subunits, and a separate TatA complex, containing only TatA subunits. Substrates initially bind to the TatABC complex, which probably triggers association of the separate TatA complex to form the active translocon.</text>
</comment>
<feature type="transmembrane region" description="Helical" evidence="5">
    <location>
        <begin position="118"/>
        <end position="145"/>
    </location>
</feature>
<feature type="transmembrane region" description="Helical" evidence="5">
    <location>
        <begin position="203"/>
        <end position="220"/>
    </location>
</feature>
<feature type="transmembrane region" description="Helical" evidence="5">
    <location>
        <begin position="29"/>
        <end position="46"/>
    </location>
</feature>
<dbReference type="EMBL" id="JAQSIO010000007">
    <property type="protein sequence ID" value="MDD0816314.1"/>
    <property type="molecule type" value="Genomic_DNA"/>
</dbReference>
<dbReference type="NCBIfam" id="TIGR00945">
    <property type="entry name" value="tatC"/>
    <property type="match status" value="1"/>
</dbReference>
<evidence type="ECO:0000256" key="5">
    <source>
        <dbReference type="HAMAP-Rule" id="MF_00902"/>
    </source>
</evidence>
<feature type="transmembrane region" description="Helical" evidence="5">
    <location>
        <begin position="226"/>
        <end position="248"/>
    </location>
</feature>
<comment type="caution">
    <text evidence="6">The sequence shown here is derived from an EMBL/GenBank/DDBJ whole genome shotgun (WGS) entry which is preliminary data.</text>
</comment>
<feature type="transmembrane region" description="Helical" evidence="5">
    <location>
        <begin position="165"/>
        <end position="191"/>
    </location>
</feature>
<name>A0ABT5MK95_9BURK</name>
<evidence type="ECO:0000313" key="6">
    <source>
        <dbReference type="EMBL" id="MDD0816314.1"/>
    </source>
</evidence>
<evidence type="ECO:0000256" key="3">
    <source>
        <dbReference type="ARBA" id="ARBA00022989"/>
    </source>
</evidence>
<proteinExistence type="inferred from homology"/>
<keyword evidence="5" id="KW-1003">Cell membrane</keyword>
<evidence type="ECO:0000256" key="1">
    <source>
        <dbReference type="ARBA" id="ARBA00004141"/>
    </source>
</evidence>
<gene>
    <name evidence="5 6" type="primary">tatC</name>
    <name evidence="6" type="ORF">PSQ39_16860</name>
</gene>
<evidence type="ECO:0000313" key="7">
    <source>
        <dbReference type="Proteomes" id="UP001528672"/>
    </source>
</evidence>
<keyword evidence="5" id="KW-0811">Translocation</keyword>
<dbReference type="PRINTS" id="PR01840">
    <property type="entry name" value="TATCFAMILY"/>
</dbReference>
<dbReference type="Proteomes" id="UP001528672">
    <property type="component" value="Unassembled WGS sequence"/>
</dbReference>
<accession>A0ABT5MK95</accession>
<feature type="transmembrane region" description="Helical" evidence="5">
    <location>
        <begin position="85"/>
        <end position="106"/>
    </location>
</feature>
<comment type="similarity">
    <text evidence="5">Belongs to the TatC family.</text>
</comment>
<comment type="function">
    <text evidence="5">Part of the twin-arginine translocation (Tat) system that transports large folded proteins containing a characteristic twin-arginine motif in their signal peptide across membranes. Together with TatB, TatC is part of a receptor directly interacting with Tat signal peptides.</text>
</comment>
<keyword evidence="4 5" id="KW-0472">Membrane</keyword>
<dbReference type="RefSeq" id="WP_273928014.1">
    <property type="nucleotide sequence ID" value="NZ_JAQSIN010000003.1"/>
</dbReference>
<protein>
    <recommendedName>
        <fullName evidence="5">Sec-independent protein translocase protein TatC</fullName>
    </recommendedName>
</protein>
<dbReference type="PANTHER" id="PTHR30371:SF0">
    <property type="entry name" value="SEC-INDEPENDENT PROTEIN TRANSLOCASE PROTEIN TATC, CHLOROPLASTIC-RELATED"/>
    <property type="match status" value="1"/>
</dbReference>
<keyword evidence="5" id="KW-0653">Protein transport</keyword>
<evidence type="ECO:0000256" key="2">
    <source>
        <dbReference type="ARBA" id="ARBA00022692"/>
    </source>
</evidence>